<comment type="pathway">
    <text evidence="1">Phospholipid metabolism; phosphatidylcholine biosynthesis.</text>
</comment>
<proteinExistence type="predicted"/>
<dbReference type="PANTHER" id="PTHR44307">
    <property type="entry name" value="PHOSPHOETHANOLAMINE METHYLTRANSFERASE"/>
    <property type="match status" value="1"/>
</dbReference>
<dbReference type="Pfam" id="PF13489">
    <property type="entry name" value="Methyltransf_23"/>
    <property type="match status" value="1"/>
</dbReference>
<accession>A0A811P0T5</accession>
<keyword evidence="3" id="KW-0808">Transferase</keyword>
<feature type="region of interest" description="Disordered" evidence="5">
    <location>
        <begin position="472"/>
        <end position="495"/>
    </location>
</feature>
<evidence type="ECO:0000256" key="4">
    <source>
        <dbReference type="ARBA" id="ARBA00035674"/>
    </source>
</evidence>
<dbReference type="PANTHER" id="PTHR44307:SF8">
    <property type="entry name" value="PHOSPHOETHANOLAMINE N-METHYLTRANSFERASE-RELATED"/>
    <property type="match status" value="1"/>
</dbReference>
<evidence type="ECO:0000256" key="5">
    <source>
        <dbReference type="SAM" id="MobiDB-lite"/>
    </source>
</evidence>
<feature type="region of interest" description="Disordered" evidence="5">
    <location>
        <begin position="38"/>
        <end position="70"/>
    </location>
</feature>
<evidence type="ECO:0000313" key="8">
    <source>
        <dbReference type="Proteomes" id="UP000604825"/>
    </source>
</evidence>
<feature type="domain" description="Methyltransferase" evidence="6">
    <location>
        <begin position="512"/>
        <end position="606"/>
    </location>
</feature>
<keyword evidence="8" id="KW-1185">Reference proteome</keyword>
<dbReference type="AlphaFoldDB" id="A0A811P0T5"/>
<evidence type="ECO:0000259" key="6">
    <source>
        <dbReference type="Pfam" id="PF13847"/>
    </source>
</evidence>
<dbReference type="Pfam" id="PF13847">
    <property type="entry name" value="Methyltransf_31"/>
    <property type="match status" value="1"/>
</dbReference>
<dbReference type="EC" id="2.1.1.103" evidence="4"/>
<dbReference type="CDD" id="cd02440">
    <property type="entry name" value="AdoMet_MTases"/>
    <property type="match status" value="2"/>
</dbReference>
<dbReference type="OrthoDB" id="8300214at2759"/>
<evidence type="ECO:0000256" key="2">
    <source>
        <dbReference type="ARBA" id="ARBA00005189"/>
    </source>
</evidence>
<feature type="compositionally biased region" description="Polar residues" evidence="5">
    <location>
        <begin position="474"/>
        <end position="486"/>
    </location>
</feature>
<feature type="region of interest" description="Disordered" evidence="5">
    <location>
        <begin position="291"/>
        <end position="320"/>
    </location>
</feature>
<gene>
    <name evidence="7" type="ORF">NCGR_LOCUS20590</name>
</gene>
<dbReference type="InterPro" id="IPR029063">
    <property type="entry name" value="SAM-dependent_MTases_sf"/>
</dbReference>
<name>A0A811P0T5_9POAL</name>
<comment type="pathway">
    <text evidence="2">Lipid metabolism.</text>
</comment>
<evidence type="ECO:0000256" key="3">
    <source>
        <dbReference type="ARBA" id="ARBA00022679"/>
    </source>
</evidence>
<dbReference type="SUPFAM" id="SSF53335">
    <property type="entry name" value="S-adenosyl-L-methionine-dependent methyltransferases"/>
    <property type="match status" value="2"/>
</dbReference>
<reference evidence="7" key="1">
    <citation type="submission" date="2020-10" db="EMBL/GenBank/DDBJ databases">
        <authorList>
            <person name="Han B."/>
            <person name="Lu T."/>
            <person name="Zhao Q."/>
            <person name="Huang X."/>
            <person name="Zhao Y."/>
        </authorList>
    </citation>
    <scope>NUCLEOTIDE SEQUENCE</scope>
</reference>
<dbReference type="EMBL" id="CAJGYO010000005">
    <property type="protein sequence ID" value="CAD6230199.1"/>
    <property type="molecule type" value="Genomic_DNA"/>
</dbReference>
<evidence type="ECO:0000256" key="1">
    <source>
        <dbReference type="ARBA" id="ARBA00004969"/>
    </source>
</evidence>
<organism evidence="7 8">
    <name type="scientific">Miscanthus lutarioriparius</name>
    <dbReference type="NCBI Taxonomy" id="422564"/>
    <lineage>
        <taxon>Eukaryota</taxon>
        <taxon>Viridiplantae</taxon>
        <taxon>Streptophyta</taxon>
        <taxon>Embryophyta</taxon>
        <taxon>Tracheophyta</taxon>
        <taxon>Spermatophyta</taxon>
        <taxon>Magnoliopsida</taxon>
        <taxon>Liliopsida</taxon>
        <taxon>Poales</taxon>
        <taxon>Poaceae</taxon>
        <taxon>PACMAD clade</taxon>
        <taxon>Panicoideae</taxon>
        <taxon>Andropogonodae</taxon>
        <taxon>Andropogoneae</taxon>
        <taxon>Saccharinae</taxon>
        <taxon>Miscanthus</taxon>
    </lineage>
</organism>
<comment type="caution">
    <text evidence="7">The sequence shown here is derived from an EMBL/GenBank/DDBJ whole genome shotgun (WGS) entry which is preliminary data.</text>
</comment>
<sequence length="848" mass="95314">MAYQRADPAPFVPHGFQLDEITNREFMVRVVAPVRPEQPSQENAAWELWPAPQQQQQAQAQGGNPGPNLNLNLNLEPQQEEVMDQPDDINQDELVGSGEDAFPQDNGFPENEENHEQAVEMQEDHIIPEKHGVQEQPAIPEKHDHQHLNVQVQQNHQDQHLMIPVQQHNAVGQPVMLPDLNNEALQQEGMEIDLNMPANQQGEGQEFDQQEVIFNPAQPVNDFIKLNDFGDANMIEEEIQIQQPVLPQHPDEDHLMALSDELHQILPLPVIPDLLGEKIGLDQLMGTDDLEENQDEEENGNHAGAEEPEENPAVADGLGLPENLDVDQQQLPEHGKELNEQQLQVGMALMPNLQFDPVFMEREVRQRALESSKLWEAFFGQGNPGRLTVTVPTNWFYFFSSLLLSPDNFGWAKDFLTSKAPEYLAENSDNVSLLIPTEYPSNASSPCFAETSSTNPAVMSMEGKQTVHIEEITDNQVLDSSPSNGGTKKRKSSRRTTPLLETQVLSLLPSYEGKSVLELGAGIGRFTGELAKTSGHVFAVDFIESVIKKLLRFTLSPDNENINGHYDNTSFMCADVTSPDLMIEANSIDMIFSNWLLMYLSDEEICWLWQKVNSSEDGGFQSFLDNVQYKATGILRYERIFGDGYVSTGGAETTKEFVDKLNLKPGQKVLDVGCGIGGGDFYMAEKYGTHVVGIDLSINMILFALERSIGRKCPVEFEVADCTTKTYPDHMFDVIYSRDTIIHIQDKPSLFKSFFKWLKPGGKVLISDYCKSPGKPSEVFAAYIKQRGYDLHDVEAYGQMLKNAGFSHVIAEDRTDQFLSVLQKELDKFEKNKDDFLSEFARRITMIS</sequence>
<protein>
    <recommendedName>
        <fullName evidence="4">phosphoethanolamine N-methyltransferase</fullName>
        <ecNumber evidence="4">2.1.1.103</ecNumber>
    </recommendedName>
</protein>
<dbReference type="GO" id="GO:0000234">
    <property type="term" value="F:phosphoethanolamine N-methyltransferase activity"/>
    <property type="evidence" value="ECO:0007669"/>
    <property type="project" value="UniProtKB-EC"/>
</dbReference>
<dbReference type="Gene3D" id="3.40.50.150">
    <property type="entry name" value="Vaccinia Virus protein VP39"/>
    <property type="match status" value="2"/>
</dbReference>
<feature type="compositionally biased region" description="Low complexity" evidence="5">
    <location>
        <begin position="50"/>
        <end position="70"/>
    </location>
</feature>
<dbReference type="Proteomes" id="UP000604825">
    <property type="component" value="Unassembled WGS sequence"/>
</dbReference>
<evidence type="ECO:0000313" key="7">
    <source>
        <dbReference type="EMBL" id="CAD6230199.1"/>
    </source>
</evidence>
<dbReference type="InterPro" id="IPR025714">
    <property type="entry name" value="Methyltranfer_dom"/>
</dbReference>